<evidence type="ECO:0000313" key="2">
    <source>
        <dbReference type="EMBL" id="ADZ08281.1"/>
    </source>
</evidence>
<keyword evidence="1" id="KW-0812">Transmembrane</keyword>
<reference evidence="3" key="1">
    <citation type="submission" date="2011-02" db="EMBL/GenBank/DDBJ databases">
        <title>Complete sequence of Methanobacterium sp. AL-21.</title>
        <authorList>
            <consortium name="US DOE Joint Genome Institute"/>
            <person name="Lucas S."/>
            <person name="Copeland A."/>
            <person name="Lapidus A."/>
            <person name="Cheng J.-F."/>
            <person name="Goodwin L."/>
            <person name="Pitluck S."/>
            <person name="Chertkov O."/>
            <person name="Detter J.C."/>
            <person name="Han C."/>
            <person name="Tapia R."/>
            <person name="Land M."/>
            <person name="Hauser L."/>
            <person name="Kyrpides N."/>
            <person name="Ivanova N."/>
            <person name="Mikhailova N."/>
            <person name="Pagani I."/>
            <person name="Cadillo-Quiroz H."/>
            <person name="Imachi H."/>
            <person name="Zinder S."/>
            <person name="Liu W."/>
            <person name="Woyke T."/>
        </authorList>
    </citation>
    <scope>NUCLEOTIDE SEQUENCE [LARGE SCALE GENOMIC DNA]</scope>
    <source>
        <strain evidence="3">AL-21</strain>
    </source>
</reference>
<feature type="transmembrane region" description="Helical" evidence="1">
    <location>
        <begin position="29"/>
        <end position="52"/>
    </location>
</feature>
<keyword evidence="3" id="KW-1185">Reference proteome</keyword>
<keyword evidence="1" id="KW-0472">Membrane</keyword>
<dbReference type="eggNOG" id="arCOG10459">
    <property type="taxonomic scope" value="Archaea"/>
</dbReference>
<dbReference type="KEGG" id="mel:Metbo_0028"/>
<reference evidence="2 3" key="2">
    <citation type="journal article" date="2014" name="Int. J. Syst. Evol. Microbiol.">
        <title>Methanobacterium paludis sp. nov. and a novel strain of Methanobacterium lacus isolated from northern peatlands.</title>
        <authorList>
            <person name="Cadillo-Quiroz H."/>
            <person name="Brauer S.L."/>
            <person name="Goodson N."/>
            <person name="Yavitt J.B."/>
            <person name="Zinder S.H."/>
        </authorList>
    </citation>
    <scope>NUCLEOTIDE SEQUENCE [LARGE SCALE GENOMIC DNA]</scope>
    <source>
        <strain evidence="2 3">AL-21</strain>
    </source>
</reference>
<organism evidence="2 3">
    <name type="scientific">Methanobacterium lacus (strain AL-21)</name>
    <dbReference type="NCBI Taxonomy" id="877455"/>
    <lineage>
        <taxon>Archaea</taxon>
        <taxon>Methanobacteriati</taxon>
        <taxon>Methanobacteriota</taxon>
        <taxon>Methanomada group</taxon>
        <taxon>Methanobacteria</taxon>
        <taxon>Methanobacteriales</taxon>
        <taxon>Methanobacteriaceae</taxon>
        <taxon>Methanobacterium</taxon>
    </lineage>
</organism>
<keyword evidence="1" id="KW-1133">Transmembrane helix</keyword>
<name>F0T6P8_METLA</name>
<protein>
    <submittedName>
        <fullName evidence="2">Uncharacterized protein</fullName>
    </submittedName>
</protein>
<dbReference type="EMBL" id="CP002551">
    <property type="protein sequence ID" value="ADZ08281.1"/>
    <property type="molecule type" value="Genomic_DNA"/>
</dbReference>
<dbReference type="Pfam" id="PF26119">
    <property type="entry name" value="DUF8036"/>
    <property type="match status" value="1"/>
</dbReference>
<dbReference type="InterPro" id="IPR058349">
    <property type="entry name" value="DUF8036"/>
</dbReference>
<dbReference type="HOGENOM" id="CLU_168019_0_0_2"/>
<evidence type="ECO:0000256" key="1">
    <source>
        <dbReference type="SAM" id="Phobius"/>
    </source>
</evidence>
<sequence>MQVGGQGFHGGNGTEAGKGLGLQLANSQIITIDIIIGIGNICLLIFLLFMYLRSYRDFKSKFTFGLVAFALLLLLQNILFTGFLLTYQGFRGPGMGAPIFFLNIIEFFALSILIGVTWE</sequence>
<gene>
    <name evidence="2" type="ordered locus">Metbo_0028</name>
</gene>
<dbReference type="STRING" id="877455.Metbo_0028"/>
<dbReference type="AlphaFoldDB" id="F0T6P8"/>
<dbReference type="GeneID" id="10276450"/>
<evidence type="ECO:0000313" key="3">
    <source>
        <dbReference type="Proteomes" id="UP000007490"/>
    </source>
</evidence>
<dbReference type="Proteomes" id="UP000007490">
    <property type="component" value="Chromosome"/>
</dbReference>
<feature type="transmembrane region" description="Helical" evidence="1">
    <location>
        <begin position="99"/>
        <end position="118"/>
    </location>
</feature>
<proteinExistence type="predicted"/>
<dbReference type="RefSeq" id="WP_013643632.1">
    <property type="nucleotide sequence ID" value="NC_015216.1"/>
</dbReference>
<accession>F0T6P8</accession>
<dbReference type="OrthoDB" id="71231at2157"/>
<feature type="transmembrane region" description="Helical" evidence="1">
    <location>
        <begin position="64"/>
        <end position="87"/>
    </location>
</feature>